<proteinExistence type="predicted"/>
<sequence length="128" mass="13843">MGVGRLAPHRVRAKYARALAEIPLPVRSFDGIDPTALTIIGEETIASRTVQFGLLAGTPRLWLVFTEEYPQVLGYLTGLANTALSNGGPELHITEPDHVGWARQSGHARQLKTAGLSAWQAAQRECEG</sequence>
<dbReference type="RefSeq" id="WP_387974474.1">
    <property type="nucleotide sequence ID" value="NZ_JBHRWO010000010.1"/>
</dbReference>
<dbReference type="EMBL" id="JBHRWO010000010">
    <property type="protein sequence ID" value="MFC3492949.1"/>
    <property type="molecule type" value="Genomic_DNA"/>
</dbReference>
<comment type="caution">
    <text evidence="1">The sequence shown here is derived from an EMBL/GenBank/DDBJ whole genome shotgun (WGS) entry which is preliminary data.</text>
</comment>
<evidence type="ECO:0000313" key="1">
    <source>
        <dbReference type="EMBL" id="MFC3492949.1"/>
    </source>
</evidence>
<dbReference type="Proteomes" id="UP001595712">
    <property type="component" value="Unassembled WGS sequence"/>
</dbReference>
<protein>
    <submittedName>
        <fullName evidence="1">Uncharacterized protein</fullName>
    </submittedName>
</protein>
<evidence type="ECO:0000313" key="2">
    <source>
        <dbReference type="Proteomes" id="UP001595712"/>
    </source>
</evidence>
<reference evidence="2" key="1">
    <citation type="journal article" date="2019" name="Int. J. Syst. Evol. Microbiol.">
        <title>The Global Catalogue of Microorganisms (GCM) 10K type strain sequencing project: providing services to taxonomists for standard genome sequencing and annotation.</title>
        <authorList>
            <consortium name="The Broad Institute Genomics Platform"/>
            <consortium name="The Broad Institute Genome Sequencing Center for Infectious Disease"/>
            <person name="Wu L."/>
            <person name="Ma J."/>
        </authorList>
    </citation>
    <scope>NUCLEOTIDE SEQUENCE [LARGE SCALE GENOMIC DNA]</scope>
    <source>
        <strain evidence="2">CGMCC 4.7396</strain>
    </source>
</reference>
<keyword evidence="2" id="KW-1185">Reference proteome</keyword>
<name>A0ABV7Q016_9ACTN</name>
<gene>
    <name evidence="1" type="ORF">ACFO8M_10685</name>
</gene>
<accession>A0ABV7Q016</accession>
<organism evidence="1 2">
    <name type="scientific">Glycomyces rhizosphaerae</name>
    <dbReference type="NCBI Taxonomy" id="2054422"/>
    <lineage>
        <taxon>Bacteria</taxon>
        <taxon>Bacillati</taxon>
        <taxon>Actinomycetota</taxon>
        <taxon>Actinomycetes</taxon>
        <taxon>Glycomycetales</taxon>
        <taxon>Glycomycetaceae</taxon>
        <taxon>Glycomyces</taxon>
    </lineage>
</organism>